<protein>
    <recommendedName>
        <fullName evidence="4">Lipase (Class 3)</fullName>
    </recommendedName>
</protein>
<reference evidence="2 3" key="1">
    <citation type="submission" date="2019-12" db="EMBL/GenBank/DDBJ databases">
        <title>Genomic-based taxomic classification of the family Erythrobacteraceae.</title>
        <authorList>
            <person name="Xu L."/>
        </authorList>
    </citation>
    <scope>NUCLEOTIDE SEQUENCE [LARGE SCALE GENOMIC DNA]</scope>
    <source>
        <strain evidence="2 3">KCTC 42453</strain>
    </source>
</reference>
<sequence>MIRHFALLLGVLALGGCVTPLPDLSQSRSPCQTEPGGWCSFVRQAAAQSYPYAMLSSNAYQDEDEYKVLPAGFAKREEEGNDDSGLAYIVVDRFAKEARVGKPVARIIAFRGTEFGSRADLFSGSLGDGQRDGARAIYTLERAFMDANGMADVPIEVTGHSLGGALATQISIDNPDVKAFVFNTSPLFTGDPMQNSGNRLAIAERGEFLRLLRRYREPAAANVVVINCSPTSDVGNKHSIRKLADCLTWIAAYDEPAAFEVLASNAIAKPEVECGPAEKRHPGASNNTSEPGAPCVHQVPLKEK</sequence>
<name>A0A845AZ57_9SPHN</name>
<dbReference type="AlphaFoldDB" id="A0A845AZ57"/>
<gene>
    <name evidence="2" type="ORF">GRI65_01965</name>
</gene>
<organism evidence="2 3">
    <name type="scientific">Allopontixanthobacter sediminis</name>
    <dbReference type="NCBI Taxonomy" id="1689985"/>
    <lineage>
        <taxon>Bacteria</taxon>
        <taxon>Pseudomonadati</taxon>
        <taxon>Pseudomonadota</taxon>
        <taxon>Alphaproteobacteria</taxon>
        <taxon>Sphingomonadales</taxon>
        <taxon>Erythrobacteraceae</taxon>
        <taxon>Allopontixanthobacter</taxon>
    </lineage>
</organism>
<dbReference type="InterPro" id="IPR029058">
    <property type="entry name" value="AB_hydrolase_fold"/>
</dbReference>
<dbReference type="SUPFAM" id="SSF53474">
    <property type="entry name" value="alpha/beta-Hydrolases"/>
    <property type="match status" value="1"/>
</dbReference>
<dbReference type="Gene3D" id="3.40.50.1820">
    <property type="entry name" value="alpha/beta hydrolase"/>
    <property type="match status" value="1"/>
</dbReference>
<proteinExistence type="predicted"/>
<dbReference type="Pfam" id="PF26363">
    <property type="entry name" value="Phospholipase-like"/>
    <property type="match status" value="1"/>
</dbReference>
<dbReference type="OrthoDB" id="7420899at2"/>
<feature type="region of interest" description="Disordered" evidence="1">
    <location>
        <begin position="274"/>
        <end position="304"/>
    </location>
</feature>
<evidence type="ECO:0000313" key="3">
    <source>
        <dbReference type="Proteomes" id="UP000431922"/>
    </source>
</evidence>
<keyword evidence="3" id="KW-1185">Reference proteome</keyword>
<dbReference type="RefSeq" id="WP_160754850.1">
    <property type="nucleotide sequence ID" value="NZ_WTYL01000001.1"/>
</dbReference>
<dbReference type="EMBL" id="WTYL01000001">
    <property type="protein sequence ID" value="MXP43218.1"/>
    <property type="molecule type" value="Genomic_DNA"/>
</dbReference>
<evidence type="ECO:0000256" key="1">
    <source>
        <dbReference type="SAM" id="MobiDB-lite"/>
    </source>
</evidence>
<dbReference type="PROSITE" id="PS51257">
    <property type="entry name" value="PROKAR_LIPOPROTEIN"/>
    <property type="match status" value="1"/>
</dbReference>
<accession>A0A845AZ57</accession>
<evidence type="ECO:0008006" key="4">
    <source>
        <dbReference type="Google" id="ProtNLM"/>
    </source>
</evidence>
<comment type="caution">
    <text evidence="2">The sequence shown here is derived from an EMBL/GenBank/DDBJ whole genome shotgun (WGS) entry which is preliminary data.</text>
</comment>
<evidence type="ECO:0000313" key="2">
    <source>
        <dbReference type="EMBL" id="MXP43218.1"/>
    </source>
</evidence>
<dbReference type="Proteomes" id="UP000431922">
    <property type="component" value="Unassembled WGS sequence"/>
</dbReference>